<keyword evidence="3" id="KW-1185">Reference proteome</keyword>
<evidence type="ECO:0000313" key="2">
    <source>
        <dbReference type="EMBL" id="GHD81871.1"/>
    </source>
</evidence>
<dbReference type="PANTHER" id="PTHR43591:SF110">
    <property type="entry name" value="RHODANESE DOMAIN-CONTAINING PROTEIN"/>
    <property type="match status" value="1"/>
</dbReference>
<dbReference type="Pfam" id="PF13847">
    <property type="entry name" value="Methyltransf_31"/>
    <property type="match status" value="1"/>
</dbReference>
<dbReference type="CDD" id="cd02440">
    <property type="entry name" value="AdoMet_MTases"/>
    <property type="match status" value="1"/>
</dbReference>
<dbReference type="InterPro" id="IPR029063">
    <property type="entry name" value="SAM-dependent_MTases_sf"/>
</dbReference>
<dbReference type="SUPFAM" id="SSF53335">
    <property type="entry name" value="S-adenosyl-L-methionine-dependent methyltransferases"/>
    <property type="match status" value="1"/>
</dbReference>
<comment type="caution">
    <text evidence="2">The sequence shown here is derived from an EMBL/GenBank/DDBJ whole genome shotgun (WGS) entry which is preliminary data.</text>
</comment>
<sequence length="272" mass="30297">MLETQEAPACCSGTVAKLDDRSQAIKDFYDSVARNEGPYAQNVDKFSPSAPTEKIISLANEYQPATVLDIGCGMGTTLLKLSPQLGAAKQLIGIDFSESMVERAKQERQSLSTEAQRKLGFFVANACSLPYMDGHFSFTYSECVFTLLPEREQAFREVFRVLDENGTFVYTDFVSTEEVPETVRNDLGLVSGCRAGAWTLDKNVASLKEAGFTSIEVIDFTEDKNARYAELRESSPQIAKEFNEFCEKHPESHSFLENKVIYVVIIAKKRAC</sequence>
<evidence type="ECO:0000313" key="3">
    <source>
        <dbReference type="Proteomes" id="UP000662678"/>
    </source>
</evidence>
<dbReference type="NCBIfam" id="NF040539">
    <property type="entry name" value="AST_met_ArsM_2"/>
    <property type="match status" value="1"/>
</dbReference>
<dbReference type="PANTHER" id="PTHR43591">
    <property type="entry name" value="METHYLTRANSFERASE"/>
    <property type="match status" value="1"/>
</dbReference>
<reference evidence="3" key="1">
    <citation type="journal article" date="2019" name="Int. J. Syst. Evol. Microbiol.">
        <title>The Global Catalogue of Microorganisms (GCM) 10K type strain sequencing project: providing services to taxonomists for standard genome sequencing and annotation.</title>
        <authorList>
            <consortium name="The Broad Institute Genomics Platform"/>
            <consortium name="The Broad Institute Genome Sequencing Center for Infectious Disease"/>
            <person name="Wu L."/>
            <person name="Ma J."/>
        </authorList>
    </citation>
    <scope>NUCLEOTIDE SEQUENCE [LARGE SCALE GENOMIC DNA]</scope>
    <source>
        <strain evidence="3">KCTC 23713</strain>
    </source>
</reference>
<name>A0ABQ3HDW6_9NEIS</name>
<proteinExistence type="predicted"/>
<protein>
    <recommendedName>
        <fullName evidence="1">Methyltransferase domain-containing protein</fullName>
    </recommendedName>
</protein>
<dbReference type="EMBL" id="BMYP01000062">
    <property type="protein sequence ID" value="GHD81871.1"/>
    <property type="molecule type" value="Genomic_DNA"/>
</dbReference>
<evidence type="ECO:0000259" key="1">
    <source>
        <dbReference type="Pfam" id="PF13847"/>
    </source>
</evidence>
<dbReference type="RefSeq" id="WP_189354796.1">
    <property type="nucleotide sequence ID" value="NZ_BMYP01000062.1"/>
</dbReference>
<organism evidence="2 3">
    <name type="scientific">Vogesella fluminis</name>
    <dbReference type="NCBI Taxonomy" id="1069161"/>
    <lineage>
        <taxon>Bacteria</taxon>
        <taxon>Pseudomonadati</taxon>
        <taxon>Pseudomonadota</taxon>
        <taxon>Betaproteobacteria</taxon>
        <taxon>Neisseriales</taxon>
        <taxon>Chromobacteriaceae</taxon>
        <taxon>Vogesella</taxon>
    </lineage>
</organism>
<dbReference type="InterPro" id="IPR025714">
    <property type="entry name" value="Methyltranfer_dom"/>
</dbReference>
<dbReference type="Proteomes" id="UP000662678">
    <property type="component" value="Unassembled WGS sequence"/>
</dbReference>
<accession>A0ABQ3HDW6</accession>
<dbReference type="Gene3D" id="3.40.50.150">
    <property type="entry name" value="Vaccinia Virus protein VP39"/>
    <property type="match status" value="1"/>
</dbReference>
<gene>
    <name evidence="2" type="ORF">GCM10011419_28580</name>
</gene>
<feature type="domain" description="Methyltransferase" evidence="1">
    <location>
        <begin position="66"/>
        <end position="198"/>
    </location>
</feature>